<keyword evidence="1 4" id="KW-0808">Transferase</keyword>
<organism evidence="4 5">
    <name type="scientific">Candidatus Hodgkinia cicadicola</name>
    <dbReference type="NCBI Taxonomy" id="573658"/>
    <lineage>
        <taxon>Bacteria</taxon>
        <taxon>Pseudomonadati</taxon>
        <taxon>Pseudomonadota</taxon>
        <taxon>Alphaproteobacteria</taxon>
        <taxon>Hyphomicrobiales</taxon>
        <taxon>Candidatus Hodgkinia</taxon>
    </lineage>
</organism>
<comment type="caution">
    <text evidence="4">The sequence shown here is derived from an EMBL/GenBank/DDBJ whole genome shotgun (WGS) entry which is preliminary data.</text>
</comment>
<dbReference type="PANTHER" id="PTHR42811">
    <property type="entry name" value="SERINE ACETYLTRANSFERASE"/>
    <property type="match status" value="1"/>
</dbReference>
<dbReference type="GO" id="GO:0009001">
    <property type="term" value="F:serine O-acetyltransferase activity"/>
    <property type="evidence" value="ECO:0007669"/>
    <property type="project" value="UniProtKB-EC"/>
</dbReference>
<evidence type="ECO:0000313" key="5">
    <source>
        <dbReference type="Proteomes" id="UP000229707"/>
    </source>
</evidence>
<dbReference type="CDD" id="cd03354">
    <property type="entry name" value="LbH_SAT"/>
    <property type="match status" value="1"/>
</dbReference>
<proteinExistence type="predicted"/>
<dbReference type="PROSITE" id="PS00101">
    <property type="entry name" value="HEXAPEP_TRANSFERASES"/>
    <property type="match status" value="1"/>
</dbReference>
<protein>
    <submittedName>
        <fullName evidence="4">Serine acetyltransferase</fullName>
        <ecNumber evidence="4">2.3.1.30</ecNumber>
    </submittedName>
</protein>
<name>A0ABX4MEQ4_9HYPH</name>
<gene>
    <name evidence="4" type="primary">cysE</name>
    <name evidence="4" type="ORF">MAGCAS_192</name>
</gene>
<evidence type="ECO:0000256" key="2">
    <source>
        <dbReference type="ARBA" id="ARBA00022737"/>
    </source>
</evidence>
<keyword evidence="3 4" id="KW-0012">Acyltransferase</keyword>
<evidence type="ECO:0000256" key="1">
    <source>
        <dbReference type="ARBA" id="ARBA00022679"/>
    </source>
</evidence>
<keyword evidence="2" id="KW-0677">Repeat</keyword>
<sequence length="227" mass="24732">MNKFIISRLFVELTAKNLNLDRNKSTRTNSSNHVLFTVLCKMVGLNLSEPKPILANASNTGLLTSIIDDLLTNFKRDPACHSFIDCLLKPGFKVVSLYRLYPLIGLTTNRVLKHIKTNYGIEIGHGVWFGRRLVLDHTHGTVIGQQVKIGDNVTLMHGITLGSIGNQLGLTHRHPEVQSGSNVGVNSTVLGRIEIGHCTNIGANAVVVKQVLPYNVVVGVPAQALLS</sequence>
<keyword evidence="5" id="KW-1185">Reference proteome</keyword>
<dbReference type="SUPFAM" id="SSF51161">
    <property type="entry name" value="Trimeric LpxA-like enzymes"/>
    <property type="match status" value="1"/>
</dbReference>
<reference evidence="4" key="1">
    <citation type="submission" date="2017-09" db="EMBL/GenBank/DDBJ databases">
        <authorList>
            <person name="Campbell M.A."/>
            <person name="Lukasik P."/>
            <person name="Simon C."/>
            <person name="McCutcheon J.P."/>
        </authorList>
    </citation>
    <scope>NUCLEOTIDE SEQUENCE [LARGE SCALE GENOMIC DNA]</scope>
    <source>
        <strain evidence="4">MAGCAS</strain>
    </source>
</reference>
<dbReference type="Proteomes" id="UP000229707">
    <property type="component" value="Unassembled WGS sequence"/>
</dbReference>
<accession>A0ABX4MEQ4</accession>
<dbReference type="InterPro" id="IPR045304">
    <property type="entry name" value="LbH_SAT"/>
</dbReference>
<dbReference type="EC" id="2.3.1.30" evidence="4"/>
<dbReference type="Gene3D" id="2.160.10.10">
    <property type="entry name" value="Hexapeptide repeat proteins"/>
    <property type="match status" value="1"/>
</dbReference>
<evidence type="ECO:0000256" key="3">
    <source>
        <dbReference type="ARBA" id="ARBA00023315"/>
    </source>
</evidence>
<dbReference type="InterPro" id="IPR011004">
    <property type="entry name" value="Trimer_LpxA-like_sf"/>
</dbReference>
<dbReference type="InterPro" id="IPR018357">
    <property type="entry name" value="Hexapep_transf_CS"/>
</dbReference>
<evidence type="ECO:0000313" key="4">
    <source>
        <dbReference type="EMBL" id="PIM94954.1"/>
    </source>
</evidence>
<dbReference type="EMBL" id="NXGL01000040">
    <property type="protein sequence ID" value="PIM94954.1"/>
    <property type="molecule type" value="Genomic_DNA"/>
</dbReference>